<organism evidence="11 13">
    <name type="scientific">Leyella lascolaii</name>
    <dbReference type="NCBI Taxonomy" id="1776379"/>
    <lineage>
        <taxon>Bacteria</taxon>
        <taxon>Pseudomonadati</taxon>
        <taxon>Bacteroidota</taxon>
        <taxon>Bacteroidia</taxon>
        <taxon>Bacteroidales</taxon>
        <taxon>Prevotellaceae</taxon>
        <taxon>Leyella</taxon>
    </lineage>
</organism>
<sequence length="1313" mass="148585">MMNKNKLRYRAFTIILAVAASVYGWKTTHLDNNLGLSNSSVNAIFQDSQGYVWIGTWDGLNRYEGGGFKVYASVTNDSSTLSHPVVREICEEDSLHLWVATDGGLNRLDKNTGRFRRYYLSKQPFKHQEEQFWHCAVSPRGDVYACVNNGPIYIYNKGKDRFEVFMKQPGGRMHCRDKRLTVISEGHIRIYDLSRGTPVQTASAVLPASVVAVFDNKGDVWIQHIGSGTVSFMQSVIGGGHVCRLDDGLRKATLSLPVSGRLISLCRLPELTLVGTDNGMHTFGADGHTHSQADITINTLFPGSQGIVWAGTDGQGVFRHYRHDDYIRSFPVGETGFPVRAIIRHGDELLVGTKGKGLYVIKENTGGSNPVVTAHFNVGTGRTNNAVFALAADPQDGKVWVGTDGQGLSYYDGSRLRPVSFLNPEDKRKIYSVYSIVRHGAHTLFLGTSGNGILKATVRDGIITSVTEYRKMLPHDLAAGVVYSLVLDYPHLWAGTRGGGIICLNVEDNTYRIFNTKSRDRSSLVSDDIISLYLDVSRRLWIGTSQGLDMMSDIYGRSDVTDITSAAGLTNMNVHHILEDFYRNIWISTGTGLFRVDTNRDITNFNYLDGLQGNEFSDGAGLAADNGKEIYFGGTNGISRISTAKMQLNTFMPGLLLSQVTADGKEYPLTGNLRLPYGSRTVELDFSILDYINNGRCGISYYIERDRWVRQGIGNKWTYLQGSKKIILNELAPGEYTLVVRQSNYAHRWSDKPLRLSFSVSYPVWQRWWAVMIYFLFIAGMTRYVYLRKKYRLLRKHRYELERQGQQARDEIHHAKLNFFSKITNGFSNNITQIFDAVSKIEDNNGRALYSDELERITVNITRMKEQIRQIGEMRSSGEENVELTPERFDLAEMVMAVMDNHMDTILNKRLRLVIPETRENTVIVSDRTILSRALNYMLRYIFVHAQTEGEVRIGWTAVEDSRKLTLSYQGKGPEKDELDSIFNYENALDRMEVGSTDEDTYNIIGLTIGNNLIRKAGGQLQVHSSEGRTGLTLILNSLPALQKDEPRQEENTLQNIINRKDKHIAVIEDDELMGNFISHILSERYQLSFFTHDSLKDSASLMYADLIVADLMDDGSRLIANLKNMLNGKYIPIIAICNEGSREKLSDVLSMGVSTLLEKPFTRKYFSAVVEHNIQTINRMRDYSVSGEAFVNRFGGSGMNAEVRLWLQKAADILKSHYFDDTYDASRLAEDMAISRSQLYRKMKASVNSSPNEFILEYRMIQVEKMLNTTNNTVSEIINACGFHNRSYFYREFTKRFKCLPTEYRERRNRKG</sequence>
<dbReference type="RefSeq" id="WP_289824398.1">
    <property type="nucleotide sequence ID" value="NZ_JAUEIE010000001.1"/>
</dbReference>
<evidence type="ECO:0000256" key="5">
    <source>
        <dbReference type="PROSITE-ProRule" id="PRU00169"/>
    </source>
</evidence>
<dbReference type="PROSITE" id="PS00041">
    <property type="entry name" value="HTH_ARAC_FAMILY_1"/>
    <property type="match status" value="1"/>
</dbReference>
<dbReference type="Proteomes" id="UP001167831">
    <property type="component" value="Unassembled WGS sequence"/>
</dbReference>
<evidence type="ECO:0000259" key="7">
    <source>
        <dbReference type="PROSITE" id="PS01124"/>
    </source>
</evidence>
<protein>
    <submittedName>
        <fullName evidence="11">Helix-turn-helix domain-containing protein</fullName>
    </submittedName>
</protein>
<accession>A0AAW7JDZ4</accession>
<keyword evidence="2" id="KW-0805">Transcription regulation</keyword>
<dbReference type="Proteomes" id="UP001168478">
    <property type="component" value="Unassembled WGS sequence"/>
</dbReference>
<dbReference type="EMBL" id="JAUEIF010000001">
    <property type="protein sequence ID" value="MDN0024069.1"/>
    <property type="molecule type" value="Genomic_DNA"/>
</dbReference>
<evidence type="ECO:0000313" key="11">
    <source>
        <dbReference type="EMBL" id="MDN0024069.1"/>
    </source>
</evidence>
<keyword evidence="6" id="KW-1133">Transmembrane helix</keyword>
<dbReference type="SUPFAM" id="SSF52172">
    <property type="entry name" value="CheY-like"/>
    <property type="match status" value="1"/>
</dbReference>
<keyword evidence="3" id="KW-0238">DNA-binding</keyword>
<evidence type="ECO:0000313" key="13">
    <source>
        <dbReference type="Proteomes" id="UP001168478"/>
    </source>
</evidence>
<dbReference type="SUPFAM" id="SSF55874">
    <property type="entry name" value="ATPase domain of HSP90 chaperone/DNA topoisomerase II/histidine kinase"/>
    <property type="match status" value="1"/>
</dbReference>
<name>A0AAW7JDZ4_9BACT</name>
<keyword evidence="12" id="KW-1185">Reference proteome</keyword>
<dbReference type="InterPro" id="IPR011110">
    <property type="entry name" value="Reg_prop"/>
</dbReference>
<dbReference type="GO" id="GO:0003700">
    <property type="term" value="F:DNA-binding transcription factor activity"/>
    <property type="evidence" value="ECO:0007669"/>
    <property type="project" value="InterPro"/>
</dbReference>
<dbReference type="GO" id="GO:0000155">
    <property type="term" value="F:phosphorelay sensor kinase activity"/>
    <property type="evidence" value="ECO:0007669"/>
    <property type="project" value="TreeGrafter"/>
</dbReference>
<keyword evidence="1 5" id="KW-0597">Phosphoprotein</keyword>
<dbReference type="InterPro" id="IPR018060">
    <property type="entry name" value="HTH_AraC"/>
</dbReference>
<dbReference type="PANTHER" id="PTHR43547:SF2">
    <property type="entry name" value="HYBRID SIGNAL TRANSDUCTION HISTIDINE KINASE C"/>
    <property type="match status" value="1"/>
</dbReference>
<dbReference type="Gene3D" id="3.30.565.10">
    <property type="entry name" value="Histidine kinase-like ATPase, C-terminal domain"/>
    <property type="match status" value="1"/>
</dbReference>
<evidence type="ECO:0000256" key="3">
    <source>
        <dbReference type="ARBA" id="ARBA00023125"/>
    </source>
</evidence>
<gene>
    <name evidence="10" type="ORF">QVN81_00835</name>
    <name evidence="11" type="ORF">QVN84_00825</name>
</gene>
<dbReference type="GO" id="GO:0043565">
    <property type="term" value="F:sequence-specific DNA binding"/>
    <property type="evidence" value="ECO:0007669"/>
    <property type="project" value="InterPro"/>
</dbReference>
<feature type="modified residue" description="4-aspartylphosphate" evidence="5">
    <location>
        <position position="1111"/>
    </location>
</feature>
<dbReference type="SMART" id="SM00342">
    <property type="entry name" value="HTH_ARAC"/>
    <property type="match status" value="1"/>
</dbReference>
<evidence type="ECO:0000313" key="12">
    <source>
        <dbReference type="Proteomes" id="UP001167831"/>
    </source>
</evidence>
<dbReference type="CDD" id="cd00156">
    <property type="entry name" value="REC"/>
    <property type="match status" value="1"/>
</dbReference>
<reference evidence="11" key="2">
    <citation type="submission" date="2023-08" db="EMBL/GenBank/DDBJ databases">
        <title>Identification and characterization of horizontal gene transfer across gut microbiota members of farm animals based on homology search.</title>
        <authorList>
            <person name="Schwarzerova J."/>
            <person name="Nykrynova M."/>
            <person name="Jureckova K."/>
            <person name="Cejkova D."/>
            <person name="Rychlik I."/>
        </authorList>
    </citation>
    <scope>NUCLEOTIDE SEQUENCE</scope>
    <source>
        <strain evidence="11">ET15</strain>
        <strain evidence="10">ET37</strain>
    </source>
</reference>
<feature type="domain" description="HTH araC/xylS-type" evidence="7">
    <location>
        <begin position="1209"/>
        <end position="1308"/>
    </location>
</feature>
<evidence type="ECO:0000259" key="9">
    <source>
        <dbReference type="PROSITE" id="PS50110"/>
    </source>
</evidence>
<dbReference type="InterPro" id="IPR009057">
    <property type="entry name" value="Homeodomain-like_sf"/>
</dbReference>
<feature type="transmembrane region" description="Helical" evidence="6">
    <location>
        <begin position="768"/>
        <end position="786"/>
    </location>
</feature>
<dbReference type="EMBL" id="JAUEIE010000001">
    <property type="protein sequence ID" value="MDN0021573.1"/>
    <property type="molecule type" value="Genomic_DNA"/>
</dbReference>
<feature type="domain" description="Histidine kinase" evidence="8">
    <location>
        <begin position="822"/>
        <end position="1043"/>
    </location>
</feature>
<evidence type="ECO:0000256" key="2">
    <source>
        <dbReference type="ARBA" id="ARBA00023015"/>
    </source>
</evidence>
<keyword evidence="4" id="KW-0804">Transcription</keyword>
<dbReference type="InterPro" id="IPR005467">
    <property type="entry name" value="His_kinase_dom"/>
</dbReference>
<dbReference type="InterPro" id="IPR036890">
    <property type="entry name" value="HATPase_C_sf"/>
</dbReference>
<evidence type="ECO:0000313" key="10">
    <source>
        <dbReference type="EMBL" id="MDN0021573.1"/>
    </source>
</evidence>
<dbReference type="SUPFAM" id="SSF50998">
    <property type="entry name" value="Quinoprotein alcohol dehydrogenase-like"/>
    <property type="match status" value="1"/>
</dbReference>
<dbReference type="InterPro" id="IPR011006">
    <property type="entry name" value="CheY-like_superfamily"/>
</dbReference>
<dbReference type="InterPro" id="IPR013783">
    <property type="entry name" value="Ig-like_fold"/>
</dbReference>
<evidence type="ECO:0000256" key="6">
    <source>
        <dbReference type="SAM" id="Phobius"/>
    </source>
</evidence>
<reference evidence="11" key="1">
    <citation type="submission" date="2023-06" db="EMBL/GenBank/DDBJ databases">
        <authorList>
            <person name="Zeman M."/>
            <person name="Kubasova T."/>
            <person name="Jahodarova E."/>
            <person name="Nykrynova M."/>
            <person name="Rychlik I."/>
        </authorList>
    </citation>
    <scope>NUCLEOTIDE SEQUENCE</scope>
    <source>
        <strain evidence="11">ET15</strain>
        <strain evidence="10">ET37</strain>
    </source>
</reference>
<dbReference type="InterPro" id="IPR001789">
    <property type="entry name" value="Sig_transdc_resp-reg_receiver"/>
</dbReference>
<dbReference type="InterPro" id="IPR015943">
    <property type="entry name" value="WD40/YVTN_repeat-like_dom_sf"/>
</dbReference>
<evidence type="ECO:0000256" key="1">
    <source>
        <dbReference type="ARBA" id="ARBA00022553"/>
    </source>
</evidence>
<dbReference type="PROSITE" id="PS50109">
    <property type="entry name" value="HIS_KIN"/>
    <property type="match status" value="1"/>
</dbReference>
<dbReference type="Gene3D" id="2.130.10.10">
    <property type="entry name" value="YVTN repeat-like/Quinoprotein amine dehydrogenase"/>
    <property type="match status" value="2"/>
</dbReference>
<dbReference type="Pfam" id="PF07494">
    <property type="entry name" value="Reg_prop"/>
    <property type="match status" value="1"/>
</dbReference>
<dbReference type="Gene3D" id="2.60.40.10">
    <property type="entry name" value="Immunoglobulins"/>
    <property type="match status" value="1"/>
</dbReference>
<dbReference type="Gene3D" id="3.40.50.2300">
    <property type="match status" value="1"/>
</dbReference>
<evidence type="ECO:0000259" key="8">
    <source>
        <dbReference type="PROSITE" id="PS50109"/>
    </source>
</evidence>
<keyword evidence="6" id="KW-0812">Transmembrane</keyword>
<dbReference type="PROSITE" id="PS50110">
    <property type="entry name" value="RESPONSE_REGULATORY"/>
    <property type="match status" value="1"/>
</dbReference>
<comment type="caution">
    <text evidence="11">The sequence shown here is derived from an EMBL/GenBank/DDBJ whole genome shotgun (WGS) entry which is preliminary data.</text>
</comment>
<proteinExistence type="predicted"/>
<dbReference type="PANTHER" id="PTHR43547">
    <property type="entry name" value="TWO-COMPONENT HISTIDINE KINASE"/>
    <property type="match status" value="1"/>
</dbReference>
<dbReference type="PROSITE" id="PS01124">
    <property type="entry name" value="HTH_ARAC_FAMILY_2"/>
    <property type="match status" value="1"/>
</dbReference>
<dbReference type="InterPro" id="IPR018062">
    <property type="entry name" value="HTH_AraC-typ_CS"/>
</dbReference>
<dbReference type="SUPFAM" id="SSF46689">
    <property type="entry name" value="Homeodomain-like"/>
    <property type="match status" value="1"/>
</dbReference>
<dbReference type="InterPro" id="IPR011047">
    <property type="entry name" value="Quinoprotein_ADH-like_sf"/>
</dbReference>
<keyword evidence="6" id="KW-0472">Membrane</keyword>
<evidence type="ECO:0000256" key="4">
    <source>
        <dbReference type="ARBA" id="ARBA00023163"/>
    </source>
</evidence>
<dbReference type="Gene3D" id="1.10.10.60">
    <property type="entry name" value="Homeodomain-like"/>
    <property type="match status" value="1"/>
</dbReference>
<dbReference type="Pfam" id="PF12833">
    <property type="entry name" value="HTH_18"/>
    <property type="match status" value="1"/>
</dbReference>
<feature type="domain" description="Response regulatory" evidence="9">
    <location>
        <begin position="1064"/>
        <end position="1175"/>
    </location>
</feature>